<gene>
    <name evidence="1" type="ORF">HHI36_018704</name>
</gene>
<organism evidence="1 2">
    <name type="scientific">Cryptolaemus montrouzieri</name>
    <dbReference type="NCBI Taxonomy" id="559131"/>
    <lineage>
        <taxon>Eukaryota</taxon>
        <taxon>Metazoa</taxon>
        <taxon>Ecdysozoa</taxon>
        <taxon>Arthropoda</taxon>
        <taxon>Hexapoda</taxon>
        <taxon>Insecta</taxon>
        <taxon>Pterygota</taxon>
        <taxon>Neoptera</taxon>
        <taxon>Endopterygota</taxon>
        <taxon>Coleoptera</taxon>
        <taxon>Polyphaga</taxon>
        <taxon>Cucujiformia</taxon>
        <taxon>Coccinelloidea</taxon>
        <taxon>Coccinellidae</taxon>
        <taxon>Scymninae</taxon>
        <taxon>Scymnini</taxon>
        <taxon>Cryptolaemus</taxon>
    </lineage>
</organism>
<reference evidence="1 2" key="1">
    <citation type="journal article" date="2021" name="BMC Biol.">
        <title>Horizontally acquired antibacterial genes associated with adaptive radiation of ladybird beetles.</title>
        <authorList>
            <person name="Li H.S."/>
            <person name="Tang X.F."/>
            <person name="Huang Y.H."/>
            <person name="Xu Z.Y."/>
            <person name="Chen M.L."/>
            <person name="Du X.Y."/>
            <person name="Qiu B.Y."/>
            <person name="Chen P.T."/>
            <person name="Zhang W."/>
            <person name="Slipinski A."/>
            <person name="Escalona H.E."/>
            <person name="Waterhouse R.M."/>
            <person name="Zwick A."/>
            <person name="Pang H."/>
        </authorList>
    </citation>
    <scope>NUCLEOTIDE SEQUENCE [LARGE SCALE GENOMIC DNA]</scope>
    <source>
        <strain evidence="1">SYSU2018</strain>
    </source>
</reference>
<dbReference type="AlphaFoldDB" id="A0ABD2P1I9"/>
<proteinExistence type="predicted"/>
<evidence type="ECO:0000313" key="1">
    <source>
        <dbReference type="EMBL" id="KAL3284547.1"/>
    </source>
</evidence>
<dbReference type="InterPro" id="IPR036691">
    <property type="entry name" value="Endo/exonu/phosph_ase_sf"/>
</dbReference>
<dbReference type="EMBL" id="JABFTP020000165">
    <property type="protein sequence ID" value="KAL3284547.1"/>
    <property type="molecule type" value="Genomic_DNA"/>
</dbReference>
<accession>A0ABD2P1I9</accession>
<evidence type="ECO:0000313" key="2">
    <source>
        <dbReference type="Proteomes" id="UP001516400"/>
    </source>
</evidence>
<dbReference type="Gene3D" id="3.60.10.10">
    <property type="entry name" value="Endonuclease/exonuclease/phosphatase"/>
    <property type="match status" value="1"/>
</dbReference>
<protein>
    <submittedName>
        <fullName evidence="1">Uncharacterized protein</fullName>
    </submittedName>
</protein>
<sequence length="125" mass="14157">MELKNYPVVVVAVYGPNDNAPASEKDKFYDELTRLLNCISIRKKIFLMGNINRRTGSRADDPVIWLYGEVTENNNDTLRNLQQQTPNEIYKDLKIIIHEAAHEVLGEKPLKDKGSKATPLGGMMI</sequence>
<dbReference type="Proteomes" id="UP001516400">
    <property type="component" value="Unassembled WGS sequence"/>
</dbReference>
<comment type="caution">
    <text evidence="1">The sequence shown here is derived from an EMBL/GenBank/DDBJ whole genome shotgun (WGS) entry which is preliminary data.</text>
</comment>
<keyword evidence="2" id="KW-1185">Reference proteome</keyword>
<name>A0ABD2P1I9_9CUCU</name>